<evidence type="ECO:0000256" key="4">
    <source>
        <dbReference type="ARBA" id="ARBA00023204"/>
    </source>
</evidence>
<evidence type="ECO:0000256" key="2">
    <source>
        <dbReference type="ARBA" id="ARBA00022763"/>
    </source>
</evidence>
<evidence type="ECO:0000256" key="3">
    <source>
        <dbReference type="ARBA" id="ARBA00022801"/>
    </source>
</evidence>
<protein>
    <recommendedName>
        <fullName evidence="5">Putative 3-methyladenine DNA glycosylase</fullName>
        <ecNumber evidence="5">3.2.2.-</ecNumber>
    </recommendedName>
</protein>
<evidence type="ECO:0000256" key="1">
    <source>
        <dbReference type="ARBA" id="ARBA00009232"/>
    </source>
</evidence>
<evidence type="ECO:0000256" key="5">
    <source>
        <dbReference type="HAMAP-Rule" id="MF_00527"/>
    </source>
</evidence>
<sequence>MVAPSLIGCFLIKRLSKNSYLAGTIVETEAYSQEEASCHGFSGRTQRNKTLFGEPGNFYIYLSYGINSCVNIVTGKKNWANGVLLRSIAIKGEHERIASGPGLLAKRFGLNKNFDNLHLSPANDFWLSEGENLTRMGNIVQTTRIGISQAKDIPWRWYLKSSRSVSKRVKGDRIPPKNKCWEPSAFEGL</sequence>
<reference evidence="7" key="1">
    <citation type="journal article" date="2014" name="Sci. Data">
        <title>Genomes of diverse isolates of the marine cyanobacterium Prochlorococcus.</title>
        <authorList>
            <person name="Biller S."/>
            <person name="Berube P."/>
            <person name="Thompson J."/>
            <person name="Kelly L."/>
            <person name="Roggensack S."/>
            <person name="Awad L."/>
            <person name="Roache-Johnson K."/>
            <person name="Ding H."/>
            <person name="Giovannoni S.J."/>
            <person name="Moore L.R."/>
            <person name="Chisholm S.W."/>
        </authorList>
    </citation>
    <scope>NUCLEOTIDE SEQUENCE [LARGE SCALE GENOMIC DNA]</scope>
    <source>
        <strain evidence="7">PAC1</strain>
    </source>
</reference>
<comment type="similarity">
    <text evidence="1 5">Belongs to the DNA glycosylase MPG family.</text>
</comment>
<dbReference type="EMBL" id="JNAX01000012">
    <property type="protein sequence ID" value="KGG20258.1"/>
    <property type="molecule type" value="Genomic_DNA"/>
</dbReference>
<dbReference type="NCBIfam" id="TIGR00567">
    <property type="entry name" value="3mg"/>
    <property type="match status" value="1"/>
</dbReference>
<dbReference type="GO" id="GO:0003905">
    <property type="term" value="F:alkylbase DNA N-glycosylase activity"/>
    <property type="evidence" value="ECO:0007669"/>
    <property type="project" value="InterPro"/>
</dbReference>
<comment type="caution">
    <text evidence="6">The sequence shown here is derived from an EMBL/GenBank/DDBJ whole genome shotgun (WGS) entry which is preliminary data.</text>
</comment>
<dbReference type="AlphaFoldDB" id="A0A0A2C1Q3"/>
<dbReference type="GO" id="GO:0003677">
    <property type="term" value="F:DNA binding"/>
    <property type="evidence" value="ECO:0007669"/>
    <property type="project" value="InterPro"/>
</dbReference>
<dbReference type="EC" id="3.2.2.-" evidence="5"/>
<keyword evidence="3 5" id="KW-0378">Hydrolase</keyword>
<keyword evidence="4 5" id="KW-0234">DNA repair</keyword>
<dbReference type="InterPro" id="IPR036995">
    <property type="entry name" value="MPG_sf"/>
</dbReference>
<dbReference type="Pfam" id="PF02245">
    <property type="entry name" value="Pur_DNA_glyco"/>
    <property type="match status" value="1"/>
</dbReference>
<proteinExistence type="inferred from homology"/>
<dbReference type="Gene3D" id="3.10.300.10">
    <property type="entry name" value="Methylpurine-DNA glycosylase (MPG)"/>
    <property type="match status" value="1"/>
</dbReference>
<dbReference type="GO" id="GO:0006284">
    <property type="term" value="P:base-excision repair"/>
    <property type="evidence" value="ECO:0007669"/>
    <property type="project" value="InterPro"/>
</dbReference>
<dbReference type="Proteomes" id="UP000030392">
    <property type="component" value="Unassembled WGS sequence"/>
</dbReference>
<dbReference type="HAMAP" id="MF_00527">
    <property type="entry name" value="3MGH"/>
    <property type="match status" value="1"/>
</dbReference>
<evidence type="ECO:0000313" key="7">
    <source>
        <dbReference type="Proteomes" id="UP000030392"/>
    </source>
</evidence>
<dbReference type="SUPFAM" id="SSF50486">
    <property type="entry name" value="FMT C-terminal domain-like"/>
    <property type="match status" value="1"/>
</dbReference>
<dbReference type="CDD" id="cd00540">
    <property type="entry name" value="AAG"/>
    <property type="match status" value="1"/>
</dbReference>
<dbReference type="RefSeq" id="WP_036906178.1">
    <property type="nucleotide sequence ID" value="NZ_CP138967.1"/>
</dbReference>
<accession>A0A0A2C1Q3</accession>
<keyword evidence="6" id="KW-0326">Glycosidase</keyword>
<organism evidence="6 7">
    <name type="scientific">Prochlorococcus marinus str. PAC1</name>
    <dbReference type="NCBI Taxonomy" id="59924"/>
    <lineage>
        <taxon>Bacteria</taxon>
        <taxon>Bacillati</taxon>
        <taxon>Cyanobacteriota</taxon>
        <taxon>Cyanophyceae</taxon>
        <taxon>Synechococcales</taxon>
        <taxon>Prochlorococcaceae</taxon>
        <taxon>Prochlorococcus</taxon>
    </lineage>
</organism>
<gene>
    <name evidence="6" type="ORF">EV03_1218</name>
</gene>
<evidence type="ECO:0000313" key="6">
    <source>
        <dbReference type="EMBL" id="KGG20258.1"/>
    </source>
</evidence>
<dbReference type="InterPro" id="IPR003180">
    <property type="entry name" value="MPG"/>
</dbReference>
<dbReference type="PANTHER" id="PTHR10429:SF0">
    <property type="entry name" value="DNA-3-METHYLADENINE GLYCOSYLASE"/>
    <property type="match status" value="1"/>
</dbReference>
<dbReference type="InterPro" id="IPR011034">
    <property type="entry name" value="Formyl_transferase-like_C_sf"/>
</dbReference>
<keyword evidence="2 5" id="KW-0227">DNA damage</keyword>
<dbReference type="PANTHER" id="PTHR10429">
    <property type="entry name" value="DNA-3-METHYLADENINE GLYCOSYLASE"/>
    <property type="match status" value="1"/>
</dbReference>
<name>A0A0A2C1Q3_PROMR</name>